<evidence type="ECO:0000256" key="7">
    <source>
        <dbReference type="ARBA" id="ARBA00022801"/>
    </source>
</evidence>
<sequence length="261" mass="28876">MSYIEAIILGIIQGLTEFLPISSSGHLVLVQKLMGIKEAGLLLDTLLHLGTLVAVVVYFWEDIISLLRRPWQRLTWLLFWGTLPTVIIALLFKDLFEELFASGSTLGYEFIATGLVIWLAERFREGYKRLDDMTIFDAIVVGLLQGVAILPAISRSGLTIAGALFVGLKRNAAARYSFLLSIPAILGAVVLQVKDLAKTGINQAGMEIGPMLAGTLLAAISGYLAVRWMIALIQNRSLKYFSYYTWFLGISIVIAQWFGKF</sequence>
<gene>
    <name evidence="17" type="primary">uppP</name>
    <name evidence="18" type="ORF">SAMN02745885_02496</name>
</gene>
<evidence type="ECO:0000313" key="19">
    <source>
        <dbReference type="Proteomes" id="UP000189933"/>
    </source>
</evidence>
<evidence type="ECO:0000256" key="1">
    <source>
        <dbReference type="ARBA" id="ARBA00004651"/>
    </source>
</evidence>
<dbReference type="Proteomes" id="UP000189933">
    <property type="component" value="Unassembled WGS sequence"/>
</dbReference>
<comment type="similarity">
    <text evidence="2 17">Belongs to the UppP family.</text>
</comment>
<name>A0A1T4S7E7_9FIRM</name>
<evidence type="ECO:0000256" key="17">
    <source>
        <dbReference type="HAMAP-Rule" id="MF_01006"/>
    </source>
</evidence>
<organism evidence="18 19">
    <name type="scientific">Carboxydocella sporoproducens DSM 16521</name>
    <dbReference type="NCBI Taxonomy" id="1121270"/>
    <lineage>
        <taxon>Bacteria</taxon>
        <taxon>Bacillati</taxon>
        <taxon>Bacillota</taxon>
        <taxon>Clostridia</taxon>
        <taxon>Eubacteriales</taxon>
        <taxon>Clostridiales Family XVI. Incertae Sedis</taxon>
        <taxon>Carboxydocella</taxon>
    </lineage>
</organism>
<evidence type="ECO:0000256" key="15">
    <source>
        <dbReference type="ARBA" id="ARBA00032932"/>
    </source>
</evidence>
<keyword evidence="11 17" id="KW-0472">Membrane</keyword>
<evidence type="ECO:0000256" key="9">
    <source>
        <dbReference type="ARBA" id="ARBA00022984"/>
    </source>
</evidence>
<dbReference type="GO" id="GO:0005886">
    <property type="term" value="C:plasma membrane"/>
    <property type="evidence" value="ECO:0007669"/>
    <property type="project" value="UniProtKB-SubCell"/>
</dbReference>
<feature type="transmembrane region" description="Helical" evidence="17">
    <location>
        <begin position="173"/>
        <end position="191"/>
    </location>
</feature>
<dbReference type="HAMAP" id="MF_01006">
    <property type="entry name" value="Undec_diphosphatase"/>
    <property type="match status" value="1"/>
</dbReference>
<reference evidence="19" key="1">
    <citation type="submission" date="2017-02" db="EMBL/GenBank/DDBJ databases">
        <authorList>
            <person name="Varghese N."/>
            <person name="Submissions S."/>
        </authorList>
    </citation>
    <scope>NUCLEOTIDE SEQUENCE [LARGE SCALE GENOMIC DNA]</scope>
    <source>
        <strain evidence="19">DSM 16521</strain>
    </source>
</reference>
<dbReference type="InterPro" id="IPR003824">
    <property type="entry name" value="UppP"/>
</dbReference>
<keyword evidence="7 17" id="KW-0378">Hydrolase</keyword>
<comment type="function">
    <text evidence="17">Catalyzes the dephosphorylation of undecaprenyl diphosphate (UPP). Confers resistance to bacitracin.</text>
</comment>
<evidence type="ECO:0000256" key="13">
    <source>
        <dbReference type="ARBA" id="ARBA00023316"/>
    </source>
</evidence>
<comment type="subcellular location">
    <subcellularLocation>
        <location evidence="1 17">Cell membrane</location>
        <topology evidence="1 17">Multi-pass membrane protein</topology>
    </subcellularLocation>
</comment>
<keyword evidence="9 17" id="KW-0573">Peptidoglycan synthesis</keyword>
<evidence type="ECO:0000256" key="4">
    <source>
        <dbReference type="ARBA" id="ARBA00021581"/>
    </source>
</evidence>
<dbReference type="GO" id="GO:0050380">
    <property type="term" value="F:undecaprenyl-diphosphatase activity"/>
    <property type="evidence" value="ECO:0007669"/>
    <property type="project" value="UniProtKB-UniRule"/>
</dbReference>
<dbReference type="GO" id="GO:0046677">
    <property type="term" value="P:response to antibiotic"/>
    <property type="evidence" value="ECO:0007669"/>
    <property type="project" value="UniProtKB-UniRule"/>
</dbReference>
<proteinExistence type="inferred from homology"/>
<feature type="transmembrane region" description="Helical" evidence="17">
    <location>
        <begin position="73"/>
        <end position="92"/>
    </location>
</feature>
<feature type="transmembrane region" description="Helical" evidence="17">
    <location>
        <begin position="240"/>
        <end position="259"/>
    </location>
</feature>
<evidence type="ECO:0000256" key="14">
    <source>
        <dbReference type="ARBA" id="ARBA00032707"/>
    </source>
</evidence>
<keyword evidence="5 17" id="KW-1003">Cell membrane</keyword>
<dbReference type="EMBL" id="FUXM01000045">
    <property type="protein sequence ID" value="SKA24189.1"/>
    <property type="molecule type" value="Genomic_DNA"/>
</dbReference>
<feature type="transmembrane region" description="Helical" evidence="17">
    <location>
        <begin position="6"/>
        <end position="29"/>
    </location>
</feature>
<keyword evidence="13 17" id="KW-0961">Cell wall biogenesis/degradation</keyword>
<accession>A0A1T4S7E7</accession>
<keyword evidence="10 17" id="KW-1133">Transmembrane helix</keyword>
<evidence type="ECO:0000256" key="12">
    <source>
        <dbReference type="ARBA" id="ARBA00023251"/>
    </source>
</evidence>
<evidence type="ECO:0000256" key="10">
    <source>
        <dbReference type="ARBA" id="ARBA00022989"/>
    </source>
</evidence>
<protein>
    <recommendedName>
        <fullName evidence="4 17">Undecaprenyl-diphosphatase</fullName>
        <ecNumber evidence="3 17">3.6.1.27</ecNumber>
    </recommendedName>
    <alternativeName>
        <fullName evidence="15 17">Bacitracin resistance protein</fullName>
    </alternativeName>
    <alternativeName>
        <fullName evidence="14 17">Undecaprenyl pyrophosphate phosphatase</fullName>
    </alternativeName>
</protein>
<evidence type="ECO:0000256" key="11">
    <source>
        <dbReference type="ARBA" id="ARBA00023136"/>
    </source>
</evidence>
<evidence type="ECO:0000256" key="8">
    <source>
        <dbReference type="ARBA" id="ARBA00022960"/>
    </source>
</evidence>
<evidence type="ECO:0000256" key="3">
    <source>
        <dbReference type="ARBA" id="ARBA00012374"/>
    </source>
</evidence>
<evidence type="ECO:0000256" key="16">
    <source>
        <dbReference type="ARBA" id="ARBA00047594"/>
    </source>
</evidence>
<evidence type="ECO:0000256" key="2">
    <source>
        <dbReference type="ARBA" id="ARBA00010621"/>
    </source>
</evidence>
<keyword evidence="19" id="KW-1185">Reference proteome</keyword>
<feature type="transmembrane region" description="Helical" evidence="17">
    <location>
        <begin position="211"/>
        <end position="233"/>
    </location>
</feature>
<comment type="catalytic activity">
    <reaction evidence="16 17">
        <text>di-trans,octa-cis-undecaprenyl diphosphate + H2O = di-trans,octa-cis-undecaprenyl phosphate + phosphate + H(+)</text>
        <dbReference type="Rhea" id="RHEA:28094"/>
        <dbReference type="ChEBI" id="CHEBI:15377"/>
        <dbReference type="ChEBI" id="CHEBI:15378"/>
        <dbReference type="ChEBI" id="CHEBI:43474"/>
        <dbReference type="ChEBI" id="CHEBI:58405"/>
        <dbReference type="ChEBI" id="CHEBI:60392"/>
        <dbReference type="EC" id="3.6.1.27"/>
    </reaction>
</comment>
<keyword evidence="12 17" id="KW-0046">Antibiotic resistance</keyword>
<evidence type="ECO:0000256" key="6">
    <source>
        <dbReference type="ARBA" id="ARBA00022692"/>
    </source>
</evidence>
<evidence type="ECO:0000256" key="5">
    <source>
        <dbReference type="ARBA" id="ARBA00022475"/>
    </source>
</evidence>
<feature type="transmembrane region" description="Helical" evidence="17">
    <location>
        <begin position="139"/>
        <end position="166"/>
    </location>
</feature>
<dbReference type="OrthoDB" id="9808289at2"/>
<dbReference type="AlphaFoldDB" id="A0A1T4S7E7"/>
<dbReference type="GO" id="GO:0071555">
    <property type="term" value="P:cell wall organization"/>
    <property type="evidence" value="ECO:0007669"/>
    <property type="project" value="UniProtKB-KW"/>
</dbReference>
<dbReference type="Pfam" id="PF02673">
    <property type="entry name" value="BacA"/>
    <property type="match status" value="1"/>
</dbReference>
<dbReference type="GO" id="GO:0008360">
    <property type="term" value="P:regulation of cell shape"/>
    <property type="evidence" value="ECO:0007669"/>
    <property type="project" value="UniProtKB-KW"/>
</dbReference>
<dbReference type="PANTHER" id="PTHR30622:SF4">
    <property type="entry name" value="UNDECAPRENYL-DIPHOSPHATASE"/>
    <property type="match status" value="1"/>
</dbReference>
<feature type="transmembrane region" description="Helical" evidence="17">
    <location>
        <begin position="41"/>
        <end position="61"/>
    </location>
</feature>
<dbReference type="PANTHER" id="PTHR30622">
    <property type="entry name" value="UNDECAPRENYL-DIPHOSPHATASE"/>
    <property type="match status" value="1"/>
</dbReference>
<evidence type="ECO:0000313" key="18">
    <source>
        <dbReference type="EMBL" id="SKA24189.1"/>
    </source>
</evidence>
<keyword evidence="8 17" id="KW-0133">Cell shape</keyword>
<keyword evidence="6 17" id="KW-0812">Transmembrane</keyword>
<dbReference type="GO" id="GO:0009252">
    <property type="term" value="P:peptidoglycan biosynthetic process"/>
    <property type="evidence" value="ECO:0007669"/>
    <property type="project" value="UniProtKB-KW"/>
</dbReference>
<dbReference type="EC" id="3.6.1.27" evidence="3 17"/>
<comment type="miscellaneous">
    <text evidence="17">Bacitracin is thought to be involved in the inhibition of peptidoglycan synthesis by sequestering undecaprenyl diphosphate, thereby reducing the pool of lipid carrier available.</text>
</comment>
<dbReference type="RefSeq" id="WP_078666469.1">
    <property type="nucleotide sequence ID" value="NZ_FUXM01000045.1"/>
</dbReference>